<dbReference type="SUPFAM" id="SSF47384">
    <property type="entry name" value="Homodimeric domain of signal transducing histidine kinase"/>
    <property type="match status" value="1"/>
</dbReference>
<dbReference type="Proteomes" id="UP000054565">
    <property type="component" value="Unassembled WGS sequence"/>
</dbReference>
<keyword evidence="4" id="KW-0808">Transferase</keyword>
<dbReference type="Gene3D" id="3.40.50.2300">
    <property type="match status" value="1"/>
</dbReference>
<dbReference type="InterPro" id="IPR001789">
    <property type="entry name" value="Sig_transdc_resp-reg_receiver"/>
</dbReference>
<dbReference type="GO" id="GO:0005886">
    <property type="term" value="C:plasma membrane"/>
    <property type="evidence" value="ECO:0007669"/>
    <property type="project" value="TreeGrafter"/>
</dbReference>
<feature type="region of interest" description="Disordered" evidence="7">
    <location>
        <begin position="1"/>
        <end position="32"/>
    </location>
</feature>
<evidence type="ECO:0000256" key="1">
    <source>
        <dbReference type="ARBA" id="ARBA00000085"/>
    </source>
</evidence>
<dbReference type="EC" id="2.7.13.3" evidence="2"/>
<dbReference type="STRING" id="404692.A0A0J6YKK9"/>
<dbReference type="AlphaFoldDB" id="A0A0J6YKK9"/>
<evidence type="ECO:0000256" key="6">
    <source>
        <dbReference type="PROSITE-ProRule" id="PRU00169"/>
    </source>
</evidence>
<dbReference type="OrthoDB" id="60033at2759"/>
<feature type="region of interest" description="Disordered" evidence="7">
    <location>
        <begin position="814"/>
        <end position="882"/>
    </location>
</feature>
<dbReference type="Pfam" id="PF02518">
    <property type="entry name" value="HATPase_c"/>
    <property type="match status" value="1"/>
</dbReference>
<feature type="modified residue" description="4-aspartylphosphate" evidence="6">
    <location>
        <position position="895"/>
    </location>
</feature>
<reference evidence="11" key="1">
    <citation type="journal article" date="2010" name="Genome Res.">
        <title>Population genomic sequencing of Coccidioides fungi reveals recent hybridization and transposon control.</title>
        <authorList>
            <person name="Neafsey D.E."/>
            <person name="Barker B.M."/>
            <person name="Sharpton T.J."/>
            <person name="Stajich J.E."/>
            <person name="Park D.J."/>
            <person name="Whiston E."/>
            <person name="Hung C.-Y."/>
            <person name="McMahan C."/>
            <person name="White J."/>
            <person name="Sykes S."/>
            <person name="Heiman D."/>
            <person name="Young S."/>
            <person name="Zeng Q."/>
            <person name="Abouelleil A."/>
            <person name="Aftuck L."/>
            <person name="Bessette D."/>
            <person name="Brown A."/>
            <person name="FitzGerald M."/>
            <person name="Lui A."/>
            <person name="Macdonald J.P."/>
            <person name="Priest M."/>
            <person name="Orbach M.J."/>
            <person name="Galgiani J.N."/>
            <person name="Kirkland T.N."/>
            <person name="Cole G.T."/>
            <person name="Birren B.W."/>
            <person name="Henn M.R."/>
            <person name="Taylor J.W."/>
            <person name="Rounsley S.D."/>
        </authorList>
    </citation>
    <scope>NUCLEOTIDE SEQUENCE [LARGE SCALE GENOMIC DNA]</scope>
    <source>
        <strain evidence="11">RMSCC 2394</strain>
    </source>
</reference>
<dbReference type="PROSITE" id="PS50110">
    <property type="entry name" value="RESPONSE_REGULATORY"/>
    <property type="match status" value="1"/>
</dbReference>
<feature type="region of interest" description="Disordered" evidence="7">
    <location>
        <begin position="359"/>
        <end position="386"/>
    </location>
</feature>
<dbReference type="GO" id="GO:0009927">
    <property type="term" value="F:histidine phosphotransfer kinase activity"/>
    <property type="evidence" value="ECO:0007669"/>
    <property type="project" value="TreeGrafter"/>
</dbReference>
<keyword evidence="3 6" id="KW-0597">Phosphoprotein</keyword>
<keyword evidence="5 10" id="KW-0418">Kinase</keyword>
<dbReference type="InterPro" id="IPR003661">
    <property type="entry name" value="HisK_dim/P_dom"/>
</dbReference>
<dbReference type="InterPro" id="IPR036097">
    <property type="entry name" value="HisK_dim/P_sf"/>
</dbReference>
<feature type="compositionally biased region" description="Polar residues" evidence="7">
    <location>
        <begin position="836"/>
        <end position="855"/>
    </location>
</feature>
<evidence type="ECO:0000259" key="8">
    <source>
        <dbReference type="PROSITE" id="PS50109"/>
    </source>
</evidence>
<evidence type="ECO:0000259" key="9">
    <source>
        <dbReference type="PROSITE" id="PS50110"/>
    </source>
</evidence>
<evidence type="ECO:0000256" key="7">
    <source>
        <dbReference type="SAM" id="MobiDB-lite"/>
    </source>
</evidence>
<dbReference type="PRINTS" id="PR00344">
    <property type="entry name" value="BCTRLSENSOR"/>
</dbReference>
<dbReference type="SMART" id="SM00387">
    <property type="entry name" value="HATPase_c"/>
    <property type="match status" value="1"/>
</dbReference>
<dbReference type="PANTHER" id="PTHR43047:SF2">
    <property type="entry name" value="HISTIDINE KINASE M7"/>
    <property type="match status" value="1"/>
</dbReference>
<evidence type="ECO:0000256" key="5">
    <source>
        <dbReference type="ARBA" id="ARBA00022777"/>
    </source>
</evidence>
<dbReference type="SUPFAM" id="SSF55874">
    <property type="entry name" value="ATPase domain of HSP90 chaperone/DNA topoisomerase II/histidine kinase"/>
    <property type="match status" value="1"/>
</dbReference>
<feature type="domain" description="Response regulatory" evidence="9">
    <location>
        <begin position="770"/>
        <end position="986"/>
    </location>
</feature>
<sequence>MDESDAAASNDPAESNPDPALISSSPPEAVVPKAPIKPIDYVSRFFEAGQSNAIEQLVALKDELRDADTESFWTRLMEGLTTICHAQCAFVAKESHKDDDDDDDDDEEDTDVEMLSLDERSSSLLGVAVYYNDGKGFQAMHRDYRYLSWDIPCTSMNHDKVCLVPESLPAVIGKDADRLPFPVEAYLAVPLFSAGRCFAHVGILWTAEGLLSRDVSWPYLEMILHSLEDLILQHIAVDEGHRKPPHLQRWEELDRRLLQGKPTKTVVNQSNPMAAPAFKPYARSLSHELRTPMQGVVGMLDIMHATVQEKLENKLDPSLVPMFTEFRENIEAVQDSARRAIEAADNIVHAYNLNMQVPDTPQNPADEEMQNGSFRSSGDSHENRPNIFIEGSNIMVNPYKRRRSTPMDWQSSSSPKHRCTPSSRRGVSPRTAELRSAIEESDKIVHSTPQDAMDDALLDAVARRPSTTRESQSSRPLRAVFPPMVLHYTKVRDLLRLVINESLQVGGRPDSARVESTDCGERIEVQTLGCNGQASTKYIDWWVDPSVPESLCVDEKDLTKLVSCVFLNALKFTEVGEITVAVTVGGKPPCVLINVKDTGTGIPEAFLPKLFKPWAREDGSTTRSKEGLGLGLMVAKGLSRKLGGDLVCVRSSTTEPNRGSEFQIRLPLFPSDSVSRPPTPYTNSSTPRSTAPSVGTDGAHSPPTDQPKPKINGEVSSPLASPTLPDTKDPGQQNGVHQSQMIRRLSGNSKPIPLMRHTCDKTLAKRHPLTFLVAEDNKINRRILVNMLAKLGYSDVYEAFDGKEAVRIVSEILSSQASSPPPSTPSAPISTRSRSNSDITLPNTPVNQPPSNHNTLAMDPANPTQTQSPPDSDQEADKTLPSTKDYKAIDLVLMDLWMPDMDGYEATEKIFALVEEYRERLANIDLNADGHGQTSQPVSLGPPTVFAVSADVTDEALDRATRVGMAGYMTKPYKLRDLERLIEEFCSSRER</sequence>
<dbReference type="CDD" id="cd17546">
    <property type="entry name" value="REC_hyHK_CKI1_RcsC-like"/>
    <property type="match status" value="1"/>
</dbReference>
<evidence type="ECO:0000256" key="3">
    <source>
        <dbReference type="ARBA" id="ARBA00022553"/>
    </source>
</evidence>
<dbReference type="InterPro" id="IPR003594">
    <property type="entry name" value="HATPase_dom"/>
</dbReference>
<dbReference type="Gene3D" id="3.30.565.10">
    <property type="entry name" value="Histidine kinase-like ATPase, C-terminal domain"/>
    <property type="match status" value="1"/>
</dbReference>
<dbReference type="FunFam" id="1.10.287.130:FF:000100">
    <property type="entry name" value="Sensor histidine kinase/response regulator"/>
    <property type="match status" value="1"/>
</dbReference>
<feature type="region of interest" description="Disordered" evidence="7">
    <location>
        <begin position="652"/>
        <end position="738"/>
    </location>
</feature>
<feature type="region of interest" description="Disordered" evidence="7">
    <location>
        <begin position="403"/>
        <end position="432"/>
    </location>
</feature>
<dbReference type="CDD" id="cd00082">
    <property type="entry name" value="HisKA"/>
    <property type="match status" value="1"/>
</dbReference>
<evidence type="ECO:0000256" key="4">
    <source>
        <dbReference type="ARBA" id="ARBA00022679"/>
    </source>
</evidence>
<dbReference type="InterPro" id="IPR036890">
    <property type="entry name" value="HATPase_C_sf"/>
</dbReference>
<accession>A0A0J6YKK9</accession>
<dbReference type="InterPro" id="IPR004358">
    <property type="entry name" value="Sig_transdc_His_kin-like_C"/>
</dbReference>
<dbReference type="InterPro" id="IPR005467">
    <property type="entry name" value="His_kinase_dom"/>
</dbReference>
<dbReference type="SUPFAM" id="SSF52172">
    <property type="entry name" value="CheY-like"/>
    <property type="match status" value="2"/>
</dbReference>
<gene>
    <name evidence="10" type="ORF">CIRG_08852</name>
</gene>
<feature type="compositionally biased region" description="Polar residues" evidence="7">
    <location>
        <begin position="862"/>
        <end position="871"/>
    </location>
</feature>
<dbReference type="PROSITE" id="PS50109">
    <property type="entry name" value="HIS_KIN"/>
    <property type="match status" value="1"/>
</dbReference>
<evidence type="ECO:0000313" key="11">
    <source>
        <dbReference type="Proteomes" id="UP000054565"/>
    </source>
</evidence>
<feature type="compositionally biased region" description="Polar residues" evidence="7">
    <location>
        <begin position="407"/>
        <end position="425"/>
    </location>
</feature>
<dbReference type="GO" id="GO:0000155">
    <property type="term" value="F:phosphorelay sensor kinase activity"/>
    <property type="evidence" value="ECO:0007669"/>
    <property type="project" value="InterPro"/>
</dbReference>
<proteinExistence type="predicted"/>
<feature type="domain" description="Histidine kinase" evidence="8">
    <location>
        <begin position="554"/>
        <end position="670"/>
    </location>
</feature>
<protein>
    <recommendedName>
        <fullName evidence="2">histidine kinase</fullName>
        <ecNumber evidence="2">2.7.13.3</ecNumber>
    </recommendedName>
</protein>
<dbReference type="InterPro" id="IPR011006">
    <property type="entry name" value="CheY-like_superfamily"/>
</dbReference>
<dbReference type="Gene3D" id="1.10.287.130">
    <property type="match status" value="1"/>
</dbReference>
<organism evidence="10 11">
    <name type="scientific">Coccidioides immitis RMSCC 2394</name>
    <dbReference type="NCBI Taxonomy" id="404692"/>
    <lineage>
        <taxon>Eukaryota</taxon>
        <taxon>Fungi</taxon>
        <taxon>Dikarya</taxon>
        <taxon>Ascomycota</taxon>
        <taxon>Pezizomycotina</taxon>
        <taxon>Eurotiomycetes</taxon>
        <taxon>Eurotiomycetidae</taxon>
        <taxon>Onygenales</taxon>
        <taxon>Onygenaceae</taxon>
        <taxon>Coccidioides</taxon>
    </lineage>
</organism>
<name>A0A0J6YKK9_COCIT</name>
<dbReference type="SMART" id="SM00448">
    <property type="entry name" value="REC"/>
    <property type="match status" value="1"/>
</dbReference>
<evidence type="ECO:0000313" key="10">
    <source>
        <dbReference type="EMBL" id="KMP09171.1"/>
    </source>
</evidence>
<dbReference type="PANTHER" id="PTHR43047">
    <property type="entry name" value="TWO-COMPONENT HISTIDINE PROTEIN KINASE"/>
    <property type="match status" value="1"/>
</dbReference>
<evidence type="ECO:0000256" key="2">
    <source>
        <dbReference type="ARBA" id="ARBA00012438"/>
    </source>
</evidence>
<dbReference type="EMBL" id="DS028098">
    <property type="protein sequence ID" value="KMP09171.1"/>
    <property type="molecule type" value="Genomic_DNA"/>
</dbReference>
<feature type="compositionally biased region" description="Polar residues" evidence="7">
    <location>
        <begin position="672"/>
        <end position="693"/>
    </location>
</feature>
<comment type="catalytic activity">
    <reaction evidence="1">
        <text>ATP + protein L-histidine = ADP + protein N-phospho-L-histidine.</text>
        <dbReference type="EC" id="2.7.13.3"/>
    </reaction>
</comment>